<evidence type="ECO:0000313" key="7">
    <source>
        <dbReference type="Proteomes" id="UP000439903"/>
    </source>
</evidence>
<evidence type="ECO:0000313" key="6">
    <source>
        <dbReference type="EMBL" id="KAF0401197.1"/>
    </source>
</evidence>
<keyword evidence="7" id="KW-1185">Reference proteome</keyword>
<protein>
    <submittedName>
        <fullName evidence="6">Putative sad1 interacting factor 1 protein</fullName>
    </submittedName>
</protein>
<sequence>MSEESTSNAKKSRSLSDAERRLLRRQKRILNNANDRLGRITSTHSSSSLNTEPSSALTSRSVSPQPSLTSSPITSEAPDSIFSSRKSTGNFESLPPPLYSDSPLQSSPDRQTFTPLIRINNDTDPQKLFLQQDRENPSLSASTSDDDRNGYFENNEHSRRKLTNLDPANSSSASLASISPEDLTIYDEINNYCQQQQQQQQQTIQPFPFLPFLNPDLMNSVPSGQQQQQQQLDVQSKLWQLIHFFTMIMLGLLVTWSEVFRRDGSWSRFNKLIYKHPREMSDIDQVSNWSLFWYFVTVELILQTSRLFLQKNRTFGGTTLGALAANLPPPLSDALTILLRYNLIWNSLWEDICVLGFVIGFYIMISPILSTFLW</sequence>
<evidence type="ECO:0000256" key="4">
    <source>
        <dbReference type="SAM" id="MobiDB-lite"/>
    </source>
</evidence>
<reference evidence="6 7" key="1">
    <citation type="journal article" date="2019" name="Environ. Microbiol.">
        <title>At the nexus of three kingdoms: the genome of the mycorrhizal fungus Gigaspora margarita provides insights into plant, endobacterial and fungal interactions.</title>
        <authorList>
            <person name="Venice F."/>
            <person name="Ghignone S."/>
            <person name="Salvioli di Fossalunga A."/>
            <person name="Amselem J."/>
            <person name="Novero M."/>
            <person name="Xianan X."/>
            <person name="Sedzielewska Toro K."/>
            <person name="Morin E."/>
            <person name="Lipzen A."/>
            <person name="Grigoriev I.V."/>
            <person name="Henrissat B."/>
            <person name="Martin F.M."/>
            <person name="Bonfante P."/>
        </authorList>
    </citation>
    <scope>NUCLEOTIDE SEQUENCE [LARGE SCALE GENOMIC DNA]</scope>
    <source>
        <strain evidence="6 7">BEG34</strain>
    </source>
</reference>
<evidence type="ECO:0000256" key="3">
    <source>
        <dbReference type="ARBA" id="ARBA00023136"/>
    </source>
</evidence>
<feature type="transmembrane region" description="Helical" evidence="5">
    <location>
        <begin position="291"/>
        <end position="309"/>
    </location>
</feature>
<evidence type="ECO:0000256" key="5">
    <source>
        <dbReference type="SAM" id="Phobius"/>
    </source>
</evidence>
<feature type="compositionally biased region" description="Polar residues" evidence="4">
    <location>
        <begin position="81"/>
        <end position="91"/>
    </location>
</feature>
<feature type="transmembrane region" description="Helical" evidence="5">
    <location>
        <begin position="238"/>
        <end position="256"/>
    </location>
</feature>
<dbReference type="InterPro" id="IPR028143">
    <property type="entry name" value="Get2/sif1"/>
</dbReference>
<dbReference type="PANTHER" id="PTHR28263">
    <property type="entry name" value="GOLGI TO ER TRAFFIC PROTEIN 2"/>
    <property type="match status" value="1"/>
</dbReference>
<gene>
    <name evidence="6" type="ORF">F8M41_009488</name>
</gene>
<dbReference type="GO" id="GO:0006890">
    <property type="term" value="P:retrograde vesicle-mediated transport, Golgi to endoplasmic reticulum"/>
    <property type="evidence" value="ECO:0007669"/>
    <property type="project" value="TreeGrafter"/>
</dbReference>
<organism evidence="6 7">
    <name type="scientific">Gigaspora margarita</name>
    <dbReference type="NCBI Taxonomy" id="4874"/>
    <lineage>
        <taxon>Eukaryota</taxon>
        <taxon>Fungi</taxon>
        <taxon>Fungi incertae sedis</taxon>
        <taxon>Mucoromycota</taxon>
        <taxon>Glomeromycotina</taxon>
        <taxon>Glomeromycetes</taxon>
        <taxon>Diversisporales</taxon>
        <taxon>Gigasporaceae</taxon>
        <taxon>Gigaspora</taxon>
    </lineage>
</organism>
<feature type="compositionally biased region" description="Polar residues" evidence="4">
    <location>
        <begin position="29"/>
        <end position="74"/>
    </location>
</feature>
<feature type="compositionally biased region" description="Low complexity" evidence="4">
    <location>
        <begin position="99"/>
        <end position="108"/>
    </location>
</feature>
<dbReference type="PANTHER" id="PTHR28263:SF1">
    <property type="entry name" value="GOLGI TO ER TRAFFIC PROTEIN 2"/>
    <property type="match status" value="1"/>
</dbReference>
<keyword evidence="3 5" id="KW-0472">Membrane</keyword>
<dbReference type="AlphaFoldDB" id="A0A8H3X3Y7"/>
<keyword evidence="1 5" id="KW-0812">Transmembrane</keyword>
<keyword evidence="2 5" id="KW-1133">Transmembrane helix</keyword>
<feature type="compositionally biased region" description="Basic and acidic residues" evidence="4">
    <location>
        <begin position="145"/>
        <end position="157"/>
    </location>
</feature>
<accession>A0A8H3X3Y7</accession>
<dbReference type="EMBL" id="WTPW01002025">
    <property type="protein sequence ID" value="KAF0401197.1"/>
    <property type="molecule type" value="Genomic_DNA"/>
</dbReference>
<name>A0A8H3X3Y7_GIGMA</name>
<feature type="region of interest" description="Disordered" evidence="4">
    <location>
        <begin position="1"/>
        <end position="111"/>
    </location>
</feature>
<feature type="region of interest" description="Disordered" evidence="4">
    <location>
        <begin position="129"/>
        <end position="175"/>
    </location>
</feature>
<dbReference type="OrthoDB" id="5393181at2759"/>
<comment type="caution">
    <text evidence="6">The sequence shown here is derived from an EMBL/GenBank/DDBJ whole genome shotgun (WGS) entry which is preliminary data.</text>
</comment>
<dbReference type="Proteomes" id="UP000439903">
    <property type="component" value="Unassembled WGS sequence"/>
</dbReference>
<proteinExistence type="predicted"/>
<evidence type="ECO:0000256" key="1">
    <source>
        <dbReference type="ARBA" id="ARBA00022692"/>
    </source>
</evidence>
<evidence type="ECO:0000256" key="2">
    <source>
        <dbReference type="ARBA" id="ARBA00022989"/>
    </source>
</evidence>
<feature type="transmembrane region" description="Helical" evidence="5">
    <location>
        <begin position="352"/>
        <end position="373"/>
    </location>
</feature>